<proteinExistence type="predicted"/>
<reference evidence="1" key="1">
    <citation type="submission" date="2023-07" db="EMBL/GenBank/DDBJ databases">
        <authorList>
            <consortium name="AG Swart"/>
            <person name="Singh M."/>
            <person name="Singh A."/>
            <person name="Seah K."/>
            <person name="Emmerich C."/>
        </authorList>
    </citation>
    <scope>NUCLEOTIDE SEQUENCE</scope>
    <source>
        <strain evidence="1">DP1</strain>
    </source>
</reference>
<evidence type="ECO:0000313" key="1">
    <source>
        <dbReference type="EMBL" id="CAI2378563.1"/>
    </source>
</evidence>
<sequence length="51" mass="5898">MIQIRTIIPYTTDHTHLLYLSLRSTCVCSNFHPIPQISLQKSPFHHPPNSL</sequence>
<name>A0AAD2D3X0_EUPCR</name>
<dbReference type="AlphaFoldDB" id="A0AAD2D3X0"/>
<accession>A0AAD2D3X0</accession>
<dbReference type="Proteomes" id="UP001295684">
    <property type="component" value="Unassembled WGS sequence"/>
</dbReference>
<keyword evidence="2" id="KW-1185">Reference proteome</keyword>
<organism evidence="1 2">
    <name type="scientific">Euplotes crassus</name>
    <dbReference type="NCBI Taxonomy" id="5936"/>
    <lineage>
        <taxon>Eukaryota</taxon>
        <taxon>Sar</taxon>
        <taxon>Alveolata</taxon>
        <taxon>Ciliophora</taxon>
        <taxon>Intramacronucleata</taxon>
        <taxon>Spirotrichea</taxon>
        <taxon>Hypotrichia</taxon>
        <taxon>Euplotida</taxon>
        <taxon>Euplotidae</taxon>
        <taxon>Moneuplotes</taxon>
    </lineage>
</organism>
<dbReference type="EMBL" id="CAMPGE010020302">
    <property type="protein sequence ID" value="CAI2378563.1"/>
    <property type="molecule type" value="Genomic_DNA"/>
</dbReference>
<comment type="caution">
    <text evidence="1">The sequence shown here is derived from an EMBL/GenBank/DDBJ whole genome shotgun (WGS) entry which is preliminary data.</text>
</comment>
<protein>
    <submittedName>
        <fullName evidence="1">Uncharacterized protein</fullName>
    </submittedName>
</protein>
<evidence type="ECO:0000313" key="2">
    <source>
        <dbReference type="Proteomes" id="UP001295684"/>
    </source>
</evidence>
<gene>
    <name evidence="1" type="ORF">ECRASSUSDP1_LOCUS19960</name>
</gene>